<reference evidence="6" key="2">
    <citation type="submission" date="2021-12" db="EMBL/GenBank/DDBJ databases">
        <title>Resequencing data analysis of finger millet.</title>
        <authorList>
            <person name="Hatakeyama M."/>
            <person name="Aluri S."/>
            <person name="Balachadran M.T."/>
            <person name="Sivarajan S.R."/>
            <person name="Poveda L."/>
            <person name="Shimizu-Inatsugi R."/>
            <person name="Schlapbach R."/>
            <person name="Sreeman S.M."/>
            <person name="Shimizu K.K."/>
        </authorList>
    </citation>
    <scope>NUCLEOTIDE SEQUENCE</scope>
</reference>
<dbReference type="GO" id="GO:0005773">
    <property type="term" value="C:vacuole"/>
    <property type="evidence" value="ECO:0007669"/>
    <property type="project" value="UniProtKB-SubCell"/>
</dbReference>
<keyword evidence="7" id="KW-1185">Reference proteome</keyword>
<reference evidence="6" key="1">
    <citation type="journal article" date="2018" name="DNA Res.">
        <title>Multiple hybrid de novo genome assembly of finger millet, an orphan allotetraploid crop.</title>
        <authorList>
            <person name="Hatakeyama M."/>
            <person name="Aluri S."/>
            <person name="Balachadran M.T."/>
            <person name="Sivarajan S.R."/>
            <person name="Patrignani A."/>
            <person name="Gruter S."/>
            <person name="Poveda L."/>
            <person name="Shimizu-Inatsugi R."/>
            <person name="Baeten J."/>
            <person name="Francoijs K.J."/>
            <person name="Nataraja K.N."/>
            <person name="Reddy Y.A.N."/>
            <person name="Phadnis S."/>
            <person name="Ravikumar R.L."/>
            <person name="Schlapbach R."/>
            <person name="Sreeman S.M."/>
            <person name="Shimizu K.K."/>
        </authorList>
    </citation>
    <scope>NUCLEOTIDE SEQUENCE</scope>
</reference>
<dbReference type="Gene3D" id="2.120.10.30">
    <property type="entry name" value="TolB, C-terminal domain"/>
    <property type="match status" value="1"/>
</dbReference>
<keyword evidence="3" id="KW-0926">Vacuole</keyword>
<gene>
    <name evidence="6" type="primary">gb13247</name>
    <name evidence="6" type="ORF">PR202_gb13247</name>
</gene>
<dbReference type="InterPro" id="IPR018119">
    <property type="entry name" value="Strictosidine_synth_cons-reg"/>
</dbReference>
<evidence type="ECO:0000259" key="5">
    <source>
        <dbReference type="Pfam" id="PF03088"/>
    </source>
</evidence>
<evidence type="ECO:0000313" key="6">
    <source>
        <dbReference type="EMBL" id="GJN25423.1"/>
    </source>
</evidence>
<dbReference type="GO" id="GO:0016787">
    <property type="term" value="F:hydrolase activity"/>
    <property type="evidence" value="ECO:0007669"/>
    <property type="project" value="TreeGrafter"/>
</dbReference>
<evidence type="ECO:0000256" key="4">
    <source>
        <dbReference type="ARBA" id="ARBA00023180"/>
    </source>
</evidence>
<dbReference type="EMBL" id="BQKI01000078">
    <property type="protein sequence ID" value="GJN25423.1"/>
    <property type="molecule type" value="Genomic_DNA"/>
</dbReference>
<evidence type="ECO:0000313" key="7">
    <source>
        <dbReference type="Proteomes" id="UP001054889"/>
    </source>
</evidence>
<dbReference type="PANTHER" id="PTHR10426:SF76">
    <property type="entry name" value="STRICTOSIDINE SYNTHASE CONSERVED REGION DOMAIN-CONTAINING PROTEIN"/>
    <property type="match status" value="1"/>
</dbReference>
<dbReference type="GO" id="GO:0012505">
    <property type="term" value="C:endomembrane system"/>
    <property type="evidence" value="ECO:0007669"/>
    <property type="project" value="TreeGrafter"/>
</dbReference>
<organism evidence="6 7">
    <name type="scientific">Eleusine coracana subsp. coracana</name>
    <dbReference type="NCBI Taxonomy" id="191504"/>
    <lineage>
        <taxon>Eukaryota</taxon>
        <taxon>Viridiplantae</taxon>
        <taxon>Streptophyta</taxon>
        <taxon>Embryophyta</taxon>
        <taxon>Tracheophyta</taxon>
        <taxon>Spermatophyta</taxon>
        <taxon>Magnoliopsida</taxon>
        <taxon>Liliopsida</taxon>
        <taxon>Poales</taxon>
        <taxon>Poaceae</taxon>
        <taxon>PACMAD clade</taxon>
        <taxon>Chloridoideae</taxon>
        <taxon>Cynodonteae</taxon>
        <taxon>Eleusininae</taxon>
        <taxon>Eleusine</taxon>
    </lineage>
</organism>
<dbReference type="Pfam" id="PF03088">
    <property type="entry name" value="Str_synth"/>
    <property type="match status" value="1"/>
</dbReference>
<feature type="domain" description="Strictosidine synthase conserved region" evidence="5">
    <location>
        <begin position="5"/>
        <end position="61"/>
    </location>
</feature>
<protein>
    <recommendedName>
        <fullName evidence="5">Strictosidine synthase conserved region domain-containing protein</fullName>
    </recommendedName>
</protein>
<dbReference type="Proteomes" id="UP001054889">
    <property type="component" value="Unassembled WGS sequence"/>
</dbReference>
<sequence>MVTRTGDSTGRILKYDQKSNKVTVLLSDVTYPNGISISADQTHLVVALTGPCRLLKFWLQGSKAGTYEQFTDLPGYPDNVRSNYKGGYWVALHREKYELPFGKDSHLLAIRIDAKGCCVDDADIGLVDQPEVGRFDDPMSERVSCYSDPDVARVCFDKLQIACTLCSVQCC</sequence>
<dbReference type="InterPro" id="IPR011042">
    <property type="entry name" value="6-blade_b-propeller_TolB-like"/>
</dbReference>
<comment type="subcellular location">
    <subcellularLocation>
        <location evidence="1">Vacuole</location>
    </subcellularLocation>
</comment>
<comment type="similarity">
    <text evidence="2">Belongs to the strictosidine synthase family.</text>
</comment>
<comment type="caution">
    <text evidence="6">The sequence shown here is derived from an EMBL/GenBank/DDBJ whole genome shotgun (WGS) entry which is preliminary data.</text>
</comment>
<dbReference type="SUPFAM" id="SSF63829">
    <property type="entry name" value="Calcium-dependent phosphotriesterase"/>
    <property type="match status" value="1"/>
</dbReference>
<dbReference type="AlphaFoldDB" id="A0AAV5EPU8"/>
<evidence type="ECO:0000256" key="2">
    <source>
        <dbReference type="ARBA" id="ARBA00009191"/>
    </source>
</evidence>
<dbReference type="PANTHER" id="PTHR10426">
    <property type="entry name" value="STRICTOSIDINE SYNTHASE-RELATED"/>
    <property type="match status" value="1"/>
</dbReference>
<accession>A0AAV5EPU8</accession>
<proteinExistence type="inferred from homology"/>
<evidence type="ECO:0000256" key="1">
    <source>
        <dbReference type="ARBA" id="ARBA00004116"/>
    </source>
</evidence>
<evidence type="ECO:0000256" key="3">
    <source>
        <dbReference type="ARBA" id="ARBA00022554"/>
    </source>
</evidence>
<keyword evidence="4" id="KW-0325">Glycoprotein</keyword>
<name>A0AAV5EPU8_ELECO</name>